<evidence type="ECO:0000256" key="3">
    <source>
        <dbReference type="ARBA" id="ARBA00047645"/>
    </source>
</evidence>
<evidence type="ECO:0000256" key="4">
    <source>
        <dbReference type="PROSITE-ProRule" id="PRU00520"/>
    </source>
</evidence>
<feature type="active site" evidence="4">
    <location>
        <position position="38"/>
    </location>
</feature>
<dbReference type="InterPro" id="IPR036046">
    <property type="entry name" value="Acylphosphatase-like_dom_sf"/>
</dbReference>
<reference evidence="7 8" key="1">
    <citation type="journal article" date="2009" name="Appl. Environ. Microbiol.">
        <title>Community genomic and proteomic analyses of chemoautotrophic iron-oxidizing "Leptospirillum rubarum" (Group II) and "Leptospirillum ferrodiazotrophum" (Group III) bacteria in acid mine drainage biofilms.</title>
        <authorList>
            <person name="Goltsman D.S."/>
            <person name="Denef V.J."/>
            <person name="Singer S.W."/>
            <person name="VerBerkmoes N.C."/>
            <person name="Lefsrud M."/>
            <person name="Mueller R.S."/>
            <person name="Dick G.J."/>
            <person name="Sun C.L."/>
            <person name="Wheeler K.E."/>
            <person name="Zemla A."/>
            <person name="Baker B.J."/>
            <person name="Hauser L."/>
            <person name="Land M."/>
            <person name="Shah M.B."/>
            <person name="Thelen M.P."/>
            <person name="Hettich R.L."/>
            <person name="Banfield J.F."/>
        </authorList>
    </citation>
    <scope>NUCLEOTIDE SEQUENCE [LARGE SCALE GENOMIC DNA]</scope>
</reference>
<dbReference type="GO" id="GO:0003998">
    <property type="term" value="F:acylphosphatase activity"/>
    <property type="evidence" value="ECO:0007669"/>
    <property type="project" value="UniProtKB-EC"/>
</dbReference>
<dbReference type="PRINTS" id="PR00112">
    <property type="entry name" value="ACYLPHPHTASE"/>
</dbReference>
<dbReference type="Pfam" id="PF00708">
    <property type="entry name" value="Acylphosphatase"/>
    <property type="match status" value="1"/>
</dbReference>
<dbReference type="InterPro" id="IPR017968">
    <property type="entry name" value="Acylphosphatase_CS"/>
</dbReference>
<dbReference type="Proteomes" id="UP000009374">
    <property type="component" value="Unassembled WGS sequence"/>
</dbReference>
<organism evidence="7 8">
    <name type="scientific">Leptospirillum ferrodiazotrophum</name>
    <dbReference type="NCBI Taxonomy" id="412449"/>
    <lineage>
        <taxon>Bacteria</taxon>
        <taxon>Pseudomonadati</taxon>
        <taxon>Nitrospirota</taxon>
        <taxon>Nitrospiria</taxon>
        <taxon>Nitrospirales</taxon>
        <taxon>Nitrospiraceae</taxon>
        <taxon>Leptospirillum</taxon>
    </lineage>
</organism>
<evidence type="ECO:0000259" key="6">
    <source>
        <dbReference type="PROSITE" id="PS51160"/>
    </source>
</evidence>
<dbReference type="PROSITE" id="PS00150">
    <property type="entry name" value="ACYLPHOSPHATASE_1"/>
    <property type="match status" value="1"/>
</dbReference>
<evidence type="ECO:0000256" key="5">
    <source>
        <dbReference type="RuleBase" id="RU004168"/>
    </source>
</evidence>
<accession>C6HZX7</accession>
<comment type="catalytic activity">
    <reaction evidence="3 4">
        <text>an acyl phosphate + H2O = a carboxylate + phosphate + H(+)</text>
        <dbReference type="Rhea" id="RHEA:14965"/>
        <dbReference type="ChEBI" id="CHEBI:15377"/>
        <dbReference type="ChEBI" id="CHEBI:15378"/>
        <dbReference type="ChEBI" id="CHEBI:29067"/>
        <dbReference type="ChEBI" id="CHEBI:43474"/>
        <dbReference type="ChEBI" id="CHEBI:59918"/>
        <dbReference type="EC" id="3.6.1.7"/>
    </reaction>
</comment>
<evidence type="ECO:0000313" key="7">
    <source>
        <dbReference type="EMBL" id="EES51915.1"/>
    </source>
</evidence>
<evidence type="ECO:0000256" key="1">
    <source>
        <dbReference type="ARBA" id="ARBA00005614"/>
    </source>
</evidence>
<dbReference type="PANTHER" id="PTHR47268">
    <property type="entry name" value="ACYLPHOSPHATASE"/>
    <property type="match status" value="1"/>
</dbReference>
<dbReference type="AlphaFoldDB" id="C6HZX7"/>
<dbReference type="EC" id="3.6.1.7" evidence="2 4"/>
<protein>
    <recommendedName>
        <fullName evidence="2 4">acylphosphatase</fullName>
        <ecNumber evidence="2 4">3.6.1.7</ecNumber>
    </recommendedName>
</protein>
<dbReference type="InterPro" id="IPR001792">
    <property type="entry name" value="Acylphosphatase-like_dom"/>
</dbReference>
<evidence type="ECO:0000256" key="2">
    <source>
        <dbReference type="ARBA" id="ARBA00012150"/>
    </source>
</evidence>
<dbReference type="EMBL" id="GG693884">
    <property type="protein sequence ID" value="EES51915.1"/>
    <property type="molecule type" value="Genomic_DNA"/>
</dbReference>
<feature type="active site" evidence="4">
    <location>
        <position position="20"/>
    </location>
</feature>
<gene>
    <name evidence="7" type="ORF">UBAL3_95450135</name>
</gene>
<proteinExistence type="inferred from homology"/>
<keyword evidence="8" id="KW-1185">Reference proteome</keyword>
<keyword evidence="4" id="KW-0378">Hydrolase</keyword>
<dbReference type="PANTHER" id="PTHR47268:SF4">
    <property type="entry name" value="ACYLPHOSPHATASE"/>
    <property type="match status" value="1"/>
</dbReference>
<dbReference type="PROSITE" id="PS51160">
    <property type="entry name" value="ACYLPHOSPHATASE_3"/>
    <property type="match status" value="1"/>
</dbReference>
<sequence>MTRRTVRFRVTGHVQGVGFRAFVRTLALGLGAVGWVANCSDGSVQGRATLSGSSLDSFREGLLSGPPGASVETVDLWDDDGLLPEIGEGGFRIERDCL</sequence>
<dbReference type="SUPFAM" id="SSF54975">
    <property type="entry name" value="Acylphosphatase/BLUF domain-like"/>
    <property type="match status" value="1"/>
</dbReference>
<evidence type="ECO:0000313" key="8">
    <source>
        <dbReference type="Proteomes" id="UP000009374"/>
    </source>
</evidence>
<dbReference type="Gene3D" id="3.30.70.100">
    <property type="match status" value="1"/>
</dbReference>
<feature type="domain" description="Acylphosphatase-like" evidence="6">
    <location>
        <begin position="5"/>
        <end position="95"/>
    </location>
</feature>
<name>C6HZX7_9BACT</name>
<dbReference type="InterPro" id="IPR020456">
    <property type="entry name" value="Acylphosphatase"/>
</dbReference>
<comment type="similarity">
    <text evidence="1 5">Belongs to the acylphosphatase family.</text>
</comment>